<feature type="region of interest" description="Disordered" evidence="2">
    <location>
        <begin position="1018"/>
        <end position="1050"/>
    </location>
</feature>
<feature type="coiled-coil region" evidence="1">
    <location>
        <begin position="593"/>
        <end position="620"/>
    </location>
</feature>
<feature type="compositionally biased region" description="Polar residues" evidence="2">
    <location>
        <begin position="113"/>
        <end position="123"/>
    </location>
</feature>
<name>A0A8H7XVK3_PSICU</name>
<keyword evidence="1" id="KW-0175">Coiled coil</keyword>
<feature type="chain" id="PRO_5034124105" evidence="3">
    <location>
        <begin position="19"/>
        <end position="1202"/>
    </location>
</feature>
<dbReference type="GO" id="GO:0032982">
    <property type="term" value="C:myosin filament"/>
    <property type="evidence" value="ECO:0007669"/>
    <property type="project" value="TreeGrafter"/>
</dbReference>
<feature type="compositionally biased region" description="Polar residues" evidence="2">
    <location>
        <begin position="770"/>
        <end position="786"/>
    </location>
</feature>
<feature type="coiled-coil region" evidence="1">
    <location>
        <begin position="457"/>
        <end position="564"/>
    </location>
</feature>
<dbReference type="AlphaFoldDB" id="A0A8H7XVK3"/>
<keyword evidence="3" id="KW-0732">Signal</keyword>
<feature type="signal peptide" evidence="3">
    <location>
        <begin position="1"/>
        <end position="18"/>
    </location>
</feature>
<comment type="caution">
    <text evidence="4">The sequence shown here is derived from an EMBL/GenBank/DDBJ whole genome shotgun (WGS) entry which is preliminary data.</text>
</comment>
<feature type="compositionally biased region" description="Basic and acidic residues" evidence="2">
    <location>
        <begin position="1023"/>
        <end position="1040"/>
    </location>
</feature>
<proteinExistence type="predicted"/>
<feature type="region of interest" description="Disordered" evidence="2">
    <location>
        <begin position="805"/>
        <end position="891"/>
    </location>
</feature>
<feature type="compositionally biased region" description="Acidic residues" evidence="2">
    <location>
        <begin position="816"/>
        <end position="848"/>
    </location>
</feature>
<dbReference type="GO" id="GO:0016460">
    <property type="term" value="C:myosin II complex"/>
    <property type="evidence" value="ECO:0007669"/>
    <property type="project" value="TreeGrafter"/>
</dbReference>
<protein>
    <submittedName>
        <fullName evidence="4">Uncharacterized protein</fullName>
    </submittedName>
</protein>
<evidence type="ECO:0000256" key="2">
    <source>
        <dbReference type="SAM" id="MobiDB-lite"/>
    </source>
</evidence>
<dbReference type="GO" id="GO:0005737">
    <property type="term" value="C:cytoplasm"/>
    <property type="evidence" value="ECO:0007669"/>
    <property type="project" value="TreeGrafter"/>
</dbReference>
<reference evidence="4" key="1">
    <citation type="submission" date="2021-02" db="EMBL/GenBank/DDBJ databases">
        <title>Psilocybe cubensis genome.</title>
        <authorList>
            <person name="Mckernan K.J."/>
            <person name="Crawford S."/>
            <person name="Trippe A."/>
            <person name="Kane L.T."/>
            <person name="Mclaughlin S."/>
        </authorList>
    </citation>
    <scope>NUCLEOTIDE SEQUENCE [LARGE SCALE GENOMIC DNA]</scope>
    <source>
        <strain evidence="4">MGC-MH-2018</strain>
    </source>
</reference>
<feature type="region of interest" description="Disordered" evidence="2">
    <location>
        <begin position="84"/>
        <end position="186"/>
    </location>
</feature>
<feature type="region of interest" description="Disordered" evidence="2">
    <location>
        <begin position="740"/>
        <end position="792"/>
    </location>
</feature>
<dbReference type="EMBL" id="JAFIQS010000006">
    <property type="protein sequence ID" value="KAG5168491.1"/>
    <property type="molecule type" value="Genomic_DNA"/>
</dbReference>
<accession>A0A8H7XVK3</accession>
<dbReference type="OrthoDB" id="3070190at2759"/>
<organism evidence="4">
    <name type="scientific">Psilocybe cubensis</name>
    <name type="common">Psychedelic mushroom</name>
    <name type="synonym">Stropharia cubensis</name>
    <dbReference type="NCBI Taxonomy" id="181762"/>
    <lineage>
        <taxon>Eukaryota</taxon>
        <taxon>Fungi</taxon>
        <taxon>Dikarya</taxon>
        <taxon>Basidiomycota</taxon>
        <taxon>Agaricomycotina</taxon>
        <taxon>Agaricomycetes</taxon>
        <taxon>Agaricomycetidae</taxon>
        <taxon>Agaricales</taxon>
        <taxon>Agaricineae</taxon>
        <taxon>Strophariaceae</taxon>
        <taxon>Psilocybe</taxon>
    </lineage>
</organism>
<dbReference type="PANTHER" id="PTHR45615">
    <property type="entry name" value="MYOSIN HEAVY CHAIN, NON-MUSCLE"/>
    <property type="match status" value="1"/>
</dbReference>
<evidence type="ECO:0000256" key="1">
    <source>
        <dbReference type="SAM" id="Coils"/>
    </source>
</evidence>
<feature type="coiled-coil region" evidence="1">
    <location>
        <begin position="387"/>
        <end position="418"/>
    </location>
</feature>
<dbReference type="GO" id="GO:0000146">
    <property type="term" value="F:microfilament motor activity"/>
    <property type="evidence" value="ECO:0007669"/>
    <property type="project" value="TreeGrafter"/>
</dbReference>
<gene>
    <name evidence="4" type="ORF">JR316_007091</name>
</gene>
<feature type="compositionally biased region" description="Polar residues" evidence="2">
    <location>
        <begin position="175"/>
        <end position="186"/>
    </location>
</feature>
<dbReference type="GO" id="GO:0051015">
    <property type="term" value="F:actin filament binding"/>
    <property type="evidence" value="ECO:0007669"/>
    <property type="project" value="TreeGrafter"/>
</dbReference>
<evidence type="ECO:0000256" key="3">
    <source>
        <dbReference type="SAM" id="SignalP"/>
    </source>
</evidence>
<sequence length="1202" mass="135681">MLSLILFFLLSKVDQVLRNVKAALDLYPKDRKSSYLNYYPNTEIPAMPEHLEVIEEVADEDMLEENELPEELYYAPISRRESFSGDEQWVPGVREPYQPDPLLYDTESERSSHTPPRAQSNEFDSFETPRPRRILAPGQEPSQPTPFSPTRKKRTRGTSPEGDSGDESEASSMEVSPTDSSGDQLSTLPTVQSLVAAAAGPSSDGPTPHQDQLIDFGVPHNKRRRRHLKVPQEAKIVISNEKLRKQVRTLQHLVHTTEAGEVLKVRQEKAVLQSGLQKATTLISSQADRTADVSSERDDFEVKYNTAESELEDARLELAAAQNDINTLSADVELKDKVISDLNVSLKSKTEEISKLNEMVQARDKDLFDKDVELRKLKSDMISVEAKKTSDFDIRNLKEELQEANRQIQLLIKTKETQIAYKNEVDELRKTLEVDRELFAEDLLMHTKELELVEVAKNRALSETEEAKKAIADSEARISKAKIMEENATEATTRANESLKAASQDLQEARKLCSAAEEAKIATETLKAQILSEKSSVEALKRSAEELQKKASEEMKKANQLRVHYTSCMASLDNLIAKERNNHDNCSGFQRATQEASAQIAELKAKLNDAEIKLKSMTASVNANNGPMVVDSINTSKGKEKAPTDAPMVVDSINTSKGKEKAPTDAPMVVDSINTSKGKEKAPTDAPMVVVRQIFPSRLLPQSDTLRKDRETDIPSRADVQTQIRQNFLSKYKSIKPLVRLGHSSASSGPSVTRPVNEDEDDPKEGGNRQGLQNISKNKASQSTIPANFPVRSGKGLHIYDIEDEEMSDTQRAKGDDDDANGDDENNQEGEEDEEDEEDEDDEEDEEERAVTSILTRTGSASAPKGRYSSNVSFMREAKKGTRGGKGALEKDDKEVRKQYLALVRSVVKRKFGIERDADFVNHIPPSPGDIIRFETTKSPEDGPQIADLRIDMKGEISSKWNEELVSILVTFATNRKVSQFPDLPHRPQDYLAQMFLQKLERARTFWRNHQPKATELGTIETDAERKARVEAKRKKDEKRNRRNSRRASKYTDRLFTVQRMIEESEKRGDTAMFNLWSRLLSLLEALEEDGMSSEDSEANDGDTVYHVRQMSYRRNVDRHMELIDTETKRYRRNVSTQGSNKSRRIRGEDLPSLRKPFIGKPRSLYGPAWIKQQTQTTINRLKIPEKHPFKFFEIKVPDPSA</sequence>
<dbReference type="PANTHER" id="PTHR45615:SF40">
    <property type="entry name" value="MYOSIN HEAVY CHAIN, NON-MUSCLE"/>
    <property type="match status" value="1"/>
</dbReference>
<feature type="coiled-coil region" evidence="1">
    <location>
        <begin position="297"/>
        <end position="359"/>
    </location>
</feature>
<evidence type="ECO:0000313" key="4">
    <source>
        <dbReference type="EMBL" id="KAG5168491.1"/>
    </source>
</evidence>